<feature type="chain" id="PRO_5042580350" description="Secreted protein" evidence="1">
    <location>
        <begin position="21"/>
        <end position="78"/>
    </location>
</feature>
<reference evidence="2 3" key="1">
    <citation type="submission" date="2022-02" db="EMBL/GenBank/DDBJ databases">
        <title>The genome sequence of Shewanella sp. 3B26.</title>
        <authorList>
            <person name="Du J."/>
        </authorList>
    </citation>
    <scope>NUCLEOTIDE SEQUENCE [LARGE SCALE GENOMIC DNA]</scope>
    <source>
        <strain evidence="2 3">3B26</strain>
    </source>
</reference>
<feature type="signal peptide" evidence="1">
    <location>
        <begin position="1"/>
        <end position="20"/>
    </location>
</feature>
<evidence type="ECO:0000313" key="3">
    <source>
        <dbReference type="Proteomes" id="UP001297581"/>
    </source>
</evidence>
<dbReference type="EMBL" id="JAKUDL010000005">
    <property type="protein sequence ID" value="MCH4295498.1"/>
    <property type="molecule type" value="Genomic_DNA"/>
</dbReference>
<name>A0AAJ1BIQ8_9GAMM</name>
<keyword evidence="1" id="KW-0732">Signal</keyword>
<accession>A0AAJ1BIQ8</accession>
<sequence>MLNLKTVFAFALFASLSATATETEIQFDTQALHDAISAELSMNMANIHQELKDNKQGQVMLLASKDEAKEEKAAPRAE</sequence>
<evidence type="ECO:0000256" key="1">
    <source>
        <dbReference type="SAM" id="SignalP"/>
    </source>
</evidence>
<proteinExistence type="predicted"/>
<gene>
    <name evidence="2" type="ORF">MJ923_14415</name>
</gene>
<keyword evidence="3" id="KW-1185">Reference proteome</keyword>
<dbReference type="RefSeq" id="WP_240591699.1">
    <property type="nucleotide sequence ID" value="NZ_JAKUDL010000005.1"/>
</dbReference>
<evidence type="ECO:0000313" key="2">
    <source>
        <dbReference type="EMBL" id="MCH4295498.1"/>
    </source>
</evidence>
<comment type="caution">
    <text evidence="2">The sequence shown here is derived from an EMBL/GenBank/DDBJ whole genome shotgun (WGS) entry which is preliminary data.</text>
</comment>
<dbReference type="Proteomes" id="UP001297581">
    <property type="component" value="Unassembled WGS sequence"/>
</dbReference>
<organism evidence="2 3">
    <name type="scientific">Shewanella zhuhaiensis</name>
    <dbReference type="NCBI Taxonomy" id="2919576"/>
    <lineage>
        <taxon>Bacteria</taxon>
        <taxon>Pseudomonadati</taxon>
        <taxon>Pseudomonadota</taxon>
        <taxon>Gammaproteobacteria</taxon>
        <taxon>Alteromonadales</taxon>
        <taxon>Shewanellaceae</taxon>
        <taxon>Shewanella</taxon>
    </lineage>
</organism>
<dbReference type="AlphaFoldDB" id="A0AAJ1BIQ8"/>
<evidence type="ECO:0008006" key="4">
    <source>
        <dbReference type="Google" id="ProtNLM"/>
    </source>
</evidence>
<protein>
    <recommendedName>
        <fullName evidence="4">Secreted protein</fullName>
    </recommendedName>
</protein>